<evidence type="ECO:0000313" key="2">
    <source>
        <dbReference type="Proteomes" id="UP000800092"/>
    </source>
</evidence>
<organism evidence="1 2">
    <name type="scientific">Viridothelium virens</name>
    <name type="common">Speckled blister lichen</name>
    <name type="synonym">Trypethelium virens</name>
    <dbReference type="NCBI Taxonomy" id="1048519"/>
    <lineage>
        <taxon>Eukaryota</taxon>
        <taxon>Fungi</taxon>
        <taxon>Dikarya</taxon>
        <taxon>Ascomycota</taxon>
        <taxon>Pezizomycotina</taxon>
        <taxon>Dothideomycetes</taxon>
        <taxon>Dothideomycetes incertae sedis</taxon>
        <taxon>Trypetheliales</taxon>
        <taxon>Trypetheliaceae</taxon>
        <taxon>Viridothelium</taxon>
    </lineage>
</organism>
<gene>
    <name evidence="1" type="ORF">EV356DRAFT_575437</name>
</gene>
<accession>A0A6A6HEN3</accession>
<dbReference type="EMBL" id="ML991788">
    <property type="protein sequence ID" value="KAF2235920.1"/>
    <property type="molecule type" value="Genomic_DNA"/>
</dbReference>
<name>A0A6A6HEN3_VIRVR</name>
<dbReference type="SUPFAM" id="SSF52540">
    <property type="entry name" value="P-loop containing nucleoside triphosphate hydrolases"/>
    <property type="match status" value="1"/>
</dbReference>
<evidence type="ECO:0000313" key="1">
    <source>
        <dbReference type="EMBL" id="KAF2235920.1"/>
    </source>
</evidence>
<protein>
    <recommendedName>
        <fullName evidence="3">SNF2 N-terminal domain-containing protein</fullName>
    </recommendedName>
</protein>
<evidence type="ECO:0008006" key="3">
    <source>
        <dbReference type="Google" id="ProtNLM"/>
    </source>
</evidence>
<dbReference type="Gene3D" id="3.40.50.10810">
    <property type="entry name" value="Tandem AAA-ATPase domain"/>
    <property type="match status" value="1"/>
</dbReference>
<dbReference type="OrthoDB" id="5383027at2759"/>
<dbReference type="Proteomes" id="UP000800092">
    <property type="component" value="Unassembled WGS sequence"/>
</dbReference>
<dbReference type="InterPro" id="IPR038718">
    <property type="entry name" value="SNF2-like_sf"/>
</dbReference>
<proteinExistence type="predicted"/>
<dbReference type="AlphaFoldDB" id="A0A6A6HEN3"/>
<keyword evidence="2" id="KW-1185">Reference proteome</keyword>
<reference evidence="1" key="1">
    <citation type="journal article" date="2020" name="Stud. Mycol.">
        <title>101 Dothideomycetes genomes: a test case for predicting lifestyles and emergence of pathogens.</title>
        <authorList>
            <person name="Haridas S."/>
            <person name="Albert R."/>
            <person name="Binder M."/>
            <person name="Bloem J."/>
            <person name="Labutti K."/>
            <person name="Salamov A."/>
            <person name="Andreopoulos B."/>
            <person name="Baker S."/>
            <person name="Barry K."/>
            <person name="Bills G."/>
            <person name="Bluhm B."/>
            <person name="Cannon C."/>
            <person name="Castanera R."/>
            <person name="Culley D."/>
            <person name="Daum C."/>
            <person name="Ezra D."/>
            <person name="Gonzalez J."/>
            <person name="Henrissat B."/>
            <person name="Kuo A."/>
            <person name="Liang C."/>
            <person name="Lipzen A."/>
            <person name="Lutzoni F."/>
            <person name="Magnuson J."/>
            <person name="Mondo S."/>
            <person name="Nolan M."/>
            <person name="Ohm R."/>
            <person name="Pangilinan J."/>
            <person name="Park H.-J."/>
            <person name="Ramirez L."/>
            <person name="Alfaro M."/>
            <person name="Sun H."/>
            <person name="Tritt A."/>
            <person name="Yoshinaga Y."/>
            <person name="Zwiers L.-H."/>
            <person name="Turgeon B."/>
            <person name="Goodwin S."/>
            <person name="Spatafora J."/>
            <person name="Crous P."/>
            <person name="Grigoriev I."/>
        </authorList>
    </citation>
    <scope>NUCLEOTIDE SEQUENCE</scope>
    <source>
        <strain evidence="1">Tuck. ex Michener</strain>
    </source>
</reference>
<dbReference type="InterPro" id="IPR027417">
    <property type="entry name" value="P-loop_NTPase"/>
</dbReference>
<sequence>MVEICGVLRPPQLERIRTMTDPKDIKAAKTAVGVAKPHLTCVPPTLLDQWVQALMEVFPSLIAHLYHSNFRARHTQGNPRIKVIRQQHLNRKNWIFSGDEDLMNYIVLTTPQKMAVRHGPAIWVDQRLQNLSGSQTQRKKHAKQLNEQATEFDTAPKDFDAVHFVKNAETQQHLGLRWLDAPWYNLLSATPIFQGVRDYHTHLAFKAKPTTSAMGANRKLNPYEEQYDHAQNPDPQTNLIYNPLAGKDMSSLPHR</sequence>